<feature type="binding site" evidence="12 15">
    <location>
        <position position="47"/>
    </location>
    <ligand>
        <name>pyruvate</name>
        <dbReference type="ChEBI" id="CHEBI:15361"/>
    </ligand>
</feature>
<feature type="binding site" evidence="12 15">
    <location>
        <position position="205"/>
    </location>
    <ligand>
        <name>pyruvate</name>
        <dbReference type="ChEBI" id="CHEBI:15361"/>
    </ligand>
</feature>
<dbReference type="EMBL" id="VBAM01000336">
    <property type="protein sequence ID" value="TMJ09724.1"/>
    <property type="molecule type" value="Genomic_DNA"/>
</dbReference>
<dbReference type="SUPFAM" id="SSF51569">
    <property type="entry name" value="Aldolase"/>
    <property type="match status" value="1"/>
</dbReference>
<dbReference type="Gene3D" id="3.20.20.70">
    <property type="entry name" value="Aldolase class I"/>
    <property type="match status" value="1"/>
</dbReference>
<dbReference type="SMART" id="SM01130">
    <property type="entry name" value="DHDPS"/>
    <property type="match status" value="1"/>
</dbReference>
<keyword evidence="9 12" id="KW-0456">Lyase</keyword>
<evidence type="ECO:0000256" key="3">
    <source>
        <dbReference type="ARBA" id="ARBA00007592"/>
    </source>
</evidence>
<name>A0A537LNY0_9BACT</name>
<evidence type="ECO:0000256" key="8">
    <source>
        <dbReference type="ARBA" id="ARBA00023154"/>
    </source>
</evidence>
<feature type="active site" description="Schiff-base intermediate with substrate" evidence="12 14">
    <location>
        <position position="163"/>
    </location>
</feature>
<gene>
    <name evidence="12 16" type="primary">dapA</name>
    <name evidence="16" type="ORF">E6H02_08820</name>
</gene>
<evidence type="ECO:0000256" key="9">
    <source>
        <dbReference type="ARBA" id="ARBA00023239"/>
    </source>
</evidence>
<evidence type="ECO:0000256" key="15">
    <source>
        <dbReference type="PIRSR" id="PIRSR001365-2"/>
    </source>
</evidence>
<dbReference type="AlphaFoldDB" id="A0A537LNY0"/>
<dbReference type="PRINTS" id="PR00146">
    <property type="entry name" value="DHPICSNTHASE"/>
</dbReference>
<keyword evidence="10 12" id="KW-0704">Schiff base</keyword>
<evidence type="ECO:0000256" key="7">
    <source>
        <dbReference type="ARBA" id="ARBA00022915"/>
    </source>
</evidence>
<feature type="site" description="Part of a proton relay during catalysis" evidence="12">
    <location>
        <position position="46"/>
    </location>
</feature>
<dbReference type="Pfam" id="PF00701">
    <property type="entry name" value="DHDPS"/>
    <property type="match status" value="1"/>
</dbReference>
<dbReference type="InterPro" id="IPR002220">
    <property type="entry name" value="DapA-like"/>
</dbReference>
<evidence type="ECO:0000313" key="17">
    <source>
        <dbReference type="Proteomes" id="UP000320393"/>
    </source>
</evidence>
<comment type="similarity">
    <text evidence="3 12 13">Belongs to the DapA family.</text>
</comment>
<protein>
    <recommendedName>
        <fullName evidence="4 12">4-hydroxy-tetrahydrodipicolinate synthase</fullName>
        <shortName evidence="12">HTPA synthase</shortName>
        <ecNumber evidence="4 12">4.3.3.7</ecNumber>
    </recommendedName>
</protein>
<evidence type="ECO:0000256" key="2">
    <source>
        <dbReference type="ARBA" id="ARBA00005120"/>
    </source>
</evidence>
<evidence type="ECO:0000256" key="4">
    <source>
        <dbReference type="ARBA" id="ARBA00012086"/>
    </source>
</evidence>
<accession>A0A537LNY0</accession>
<organism evidence="16 17">
    <name type="scientific">Candidatus Segetimicrobium genomatis</name>
    <dbReference type="NCBI Taxonomy" id="2569760"/>
    <lineage>
        <taxon>Bacteria</taxon>
        <taxon>Bacillati</taxon>
        <taxon>Candidatus Sysuimicrobiota</taxon>
        <taxon>Candidatus Sysuimicrobiia</taxon>
        <taxon>Candidatus Sysuimicrobiales</taxon>
        <taxon>Candidatus Segetimicrobiaceae</taxon>
        <taxon>Candidatus Segetimicrobium</taxon>
    </lineage>
</organism>
<comment type="function">
    <text evidence="1 12">Catalyzes the condensation of (S)-aspartate-beta-semialdehyde [(S)-ASA] and pyruvate to 4-hydroxy-tetrahydrodipicolinate (HTPA).</text>
</comment>
<evidence type="ECO:0000256" key="14">
    <source>
        <dbReference type="PIRSR" id="PIRSR001365-1"/>
    </source>
</evidence>
<keyword evidence="7 12" id="KW-0220">Diaminopimelate biosynthesis</keyword>
<dbReference type="PIRSF" id="PIRSF001365">
    <property type="entry name" value="DHDPS"/>
    <property type="match status" value="1"/>
</dbReference>
<dbReference type="PROSITE" id="PS00665">
    <property type="entry name" value="DHDPS_1"/>
    <property type="match status" value="1"/>
</dbReference>
<evidence type="ECO:0000256" key="11">
    <source>
        <dbReference type="ARBA" id="ARBA00047836"/>
    </source>
</evidence>
<feature type="active site" description="Proton donor/acceptor" evidence="12 14">
    <location>
        <position position="135"/>
    </location>
</feature>
<evidence type="ECO:0000256" key="6">
    <source>
        <dbReference type="ARBA" id="ARBA00022605"/>
    </source>
</evidence>
<dbReference type="Proteomes" id="UP000320393">
    <property type="component" value="Unassembled WGS sequence"/>
</dbReference>
<dbReference type="CDD" id="cd00950">
    <property type="entry name" value="DHDPS"/>
    <property type="match status" value="1"/>
</dbReference>
<feature type="site" description="Part of a proton relay during catalysis" evidence="12">
    <location>
        <position position="109"/>
    </location>
</feature>
<dbReference type="InterPro" id="IPR013785">
    <property type="entry name" value="Aldolase_TIM"/>
</dbReference>
<comment type="pathway">
    <text evidence="2 12">Amino-acid biosynthesis; L-lysine biosynthesis via DAP pathway; (S)-tetrahydrodipicolinate from L-aspartate: step 3/4.</text>
</comment>
<evidence type="ECO:0000256" key="1">
    <source>
        <dbReference type="ARBA" id="ARBA00003294"/>
    </source>
</evidence>
<dbReference type="GO" id="GO:0019877">
    <property type="term" value="P:diaminopimelate biosynthetic process"/>
    <property type="evidence" value="ECO:0007669"/>
    <property type="project" value="UniProtKB-UniRule"/>
</dbReference>
<reference evidence="16 17" key="1">
    <citation type="journal article" date="2019" name="Nat. Microbiol.">
        <title>Mediterranean grassland soil C-N compound turnover is dependent on rainfall and depth, and is mediated by genomically divergent microorganisms.</title>
        <authorList>
            <person name="Diamond S."/>
            <person name="Andeer P.F."/>
            <person name="Li Z."/>
            <person name="Crits-Christoph A."/>
            <person name="Burstein D."/>
            <person name="Anantharaman K."/>
            <person name="Lane K.R."/>
            <person name="Thomas B.C."/>
            <person name="Pan C."/>
            <person name="Northen T.R."/>
            <person name="Banfield J.F."/>
        </authorList>
    </citation>
    <scope>NUCLEOTIDE SEQUENCE [LARGE SCALE GENOMIC DNA]</scope>
    <source>
        <strain evidence="16">NP_5</strain>
    </source>
</reference>
<evidence type="ECO:0000256" key="13">
    <source>
        <dbReference type="PIRNR" id="PIRNR001365"/>
    </source>
</evidence>
<dbReference type="NCBIfam" id="TIGR00674">
    <property type="entry name" value="dapA"/>
    <property type="match status" value="1"/>
</dbReference>
<dbReference type="PANTHER" id="PTHR12128:SF66">
    <property type="entry name" value="4-HYDROXY-2-OXOGLUTARATE ALDOLASE, MITOCHONDRIAL"/>
    <property type="match status" value="1"/>
</dbReference>
<dbReference type="GO" id="GO:0008840">
    <property type="term" value="F:4-hydroxy-tetrahydrodipicolinate synthase activity"/>
    <property type="evidence" value="ECO:0007669"/>
    <property type="project" value="UniProtKB-UniRule"/>
</dbReference>
<comment type="subcellular location">
    <subcellularLocation>
        <location evidence="12">Cytoplasm</location>
    </subcellularLocation>
</comment>
<comment type="caution">
    <text evidence="12">Was originally thought to be a dihydrodipicolinate synthase (DHDPS), catalyzing the condensation of (S)-aspartate-beta-semialdehyde [(S)-ASA] and pyruvate to dihydrodipicolinate (DHDP). However, it was shown in E.coli that the product of the enzymatic reaction is not dihydrodipicolinate but in fact (4S)-4-hydroxy-2,3,4,5-tetrahydro-(2S)-dipicolinic acid (HTPA), and that the consecutive dehydration reaction leading to DHDP is not spontaneous but catalyzed by DapB.</text>
</comment>
<sequence>MAGFGQVITAMVTPMDRALAVDYDRAAALAKRLVEAGSDGLVVSGTTGEAPTLTDDEKIRLFRTVREAVGPRAKVIAGTGTYDTAHSIHLTREAERAGCDGVLLVNPYYNKPSQEGLYRHFKTVAESTSLPVMLYNIQGRTSVNCEPATIARLAEVPNIVAVKEASGSLDQMSQIRKLTRPEFLLYSGDDSLTLPLLAVGGTGVVSVASHLTGREIKAMIQAFQAGDIRQAQALHFRLWPLFKVLFITTNPVPVKAALALSGFDVGGLRLPLVDATAKEREAIGAVLKELALIPVAA</sequence>
<proteinExistence type="inferred from homology"/>
<dbReference type="GO" id="GO:0009089">
    <property type="term" value="P:lysine biosynthetic process via diaminopimelate"/>
    <property type="evidence" value="ECO:0007669"/>
    <property type="project" value="UniProtKB-UniRule"/>
</dbReference>
<evidence type="ECO:0000256" key="5">
    <source>
        <dbReference type="ARBA" id="ARBA00022490"/>
    </source>
</evidence>
<comment type="caution">
    <text evidence="16">The sequence shown here is derived from an EMBL/GenBank/DDBJ whole genome shotgun (WGS) entry which is preliminary data.</text>
</comment>
<keyword evidence="5 12" id="KW-0963">Cytoplasm</keyword>
<dbReference type="InterPro" id="IPR005263">
    <property type="entry name" value="DapA"/>
</dbReference>
<evidence type="ECO:0000256" key="10">
    <source>
        <dbReference type="ARBA" id="ARBA00023270"/>
    </source>
</evidence>
<dbReference type="UniPathway" id="UPA00034">
    <property type="reaction ID" value="UER00017"/>
</dbReference>
<dbReference type="HAMAP" id="MF_00418">
    <property type="entry name" value="DapA"/>
    <property type="match status" value="1"/>
</dbReference>
<dbReference type="InterPro" id="IPR020624">
    <property type="entry name" value="Schiff_base-form_aldolases_CS"/>
</dbReference>
<comment type="catalytic activity">
    <reaction evidence="11 12">
        <text>L-aspartate 4-semialdehyde + pyruvate = (2S,4S)-4-hydroxy-2,3,4,5-tetrahydrodipicolinate + H2O + H(+)</text>
        <dbReference type="Rhea" id="RHEA:34171"/>
        <dbReference type="ChEBI" id="CHEBI:15361"/>
        <dbReference type="ChEBI" id="CHEBI:15377"/>
        <dbReference type="ChEBI" id="CHEBI:15378"/>
        <dbReference type="ChEBI" id="CHEBI:67139"/>
        <dbReference type="ChEBI" id="CHEBI:537519"/>
        <dbReference type="EC" id="4.3.3.7"/>
    </reaction>
</comment>
<dbReference type="PANTHER" id="PTHR12128">
    <property type="entry name" value="DIHYDRODIPICOLINATE SYNTHASE"/>
    <property type="match status" value="1"/>
</dbReference>
<keyword evidence="8 12" id="KW-0457">Lysine biosynthesis</keyword>
<comment type="subunit">
    <text evidence="12">Homotetramer; dimer of dimers.</text>
</comment>
<dbReference type="GO" id="GO:0005829">
    <property type="term" value="C:cytosol"/>
    <property type="evidence" value="ECO:0007669"/>
    <property type="project" value="TreeGrafter"/>
</dbReference>
<dbReference type="EC" id="4.3.3.7" evidence="4 12"/>
<evidence type="ECO:0000313" key="16">
    <source>
        <dbReference type="EMBL" id="TMJ09724.1"/>
    </source>
</evidence>
<keyword evidence="6 12" id="KW-0028">Amino-acid biosynthesis</keyword>
<evidence type="ECO:0000256" key="12">
    <source>
        <dbReference type="HAMAP-Rule" id="MF_00418"/>
    </source>
</evidence>